<dbReference type="AlphaFoldDB" id="A0A0E9SQG7"/>
<name>A0A0E9SQG7_ANGAN</name>
<reference evidence="2" key="2">
    <citation type="journal article" date="2015" name="Fish Shellfish Immunol.">
        <title>Early steps in the European eel (Anguilla anguilla)-Vibrio vulnificus interaction in the gills: Role of the RtxA13 toxin.</title>
        <authorList>
            <person name="Callol A."/>
            <person name="Pajuelo D."/>
            <person name="Ebbesson L."/>
            <person name="Teles M."/>
            <person name="MacKenzie S."/>
            <person name="Amaro C."/>
        </authorList>
    </citation>
    <scope>NUCLEOTIDE SEQUENCE</scope>
</reference>
<dbReference type="EMBL" id="GBXM01065026">
    <property type="protein sequence ID" value="JAH43551.1"/>
    <property type="molecule type" value="Transcribed_RNA"/>
</dbReference>
<reference evidence="2" key="1">
    <citation type="submission" date="2014-11" db="EMBL/GenBank/DDBJ databases">
        <authorList>
            <person name="Amaro Gonzalez C."/>
        </authorList>
    </citation>
    <scope>NUCLEOTIDE SEQUENCE</scope>
</reference>
<feature type="compositionally biased region" description="Polar residues" evidence="1">
    <location>
        <begin position="21"/>
        <end position="33"/>
    </location>
</feature>
<accession>A0A0E9SQG7</accession>
<proteinExistence type="predicted"/>
<protein>
    <submittedName>
        <fullName evidence="2">Uncharacterized protein</fullName>
    </submittedName>
</protein>
<evidence type="ECO:0000313" key="2">
    <source>
        <dbReference type="EMBL" id="JAH43551.1"/>
    </source>
</evidence>
<feature type="region of interest" description="Disordered" evidence="1">
    <location>
        <begin position="17"/>
        <end position="52"/>
    </location>
</feature>
<sequence>MINVPCAVSGVKKTLHHSHTTRIMPTAHQTNLGSPDKPYQEEPENIQLRPKI</sequence>
<organism evidence="2">
    <name type="scientific">Anguilla anguilla</name>
    <name type="common">European freshwater eel</name>
    <name type="synonym">Muraena anguilla</name>
    <dbReference type="NCBI Taxonomy" id="7936"/>
    <lineage>
        <taxon>Eukaryota</taxon>
        <taxon>Metazoa</taxon>
        <taxon>Chordata</taxon>
        <taxon>Craniata</taxon>
        <taxon>Vertebrata</taxon>
        <taxon>Euteleostomi</taxon>
        <taxon>Actinopterygii</taxon>
        <taxon>Neopterygii</taxon>
        <taxon>Teleostei</taxon>
        <taxon>Anguilliformes</taxon>
        <taxon>Anguillidae</taxon>
        <taxon>Anguilla</taxon>
    </lineage>
</organism>
<evidence type="ECO:0000256" key="1">
    <source>
        <dbReference type="SAM" id="MobiDB-lite"/>
    </source>
</evidence>